<comment type="caution">
    <text evidence="3">The sequence shown here is derived from an EMBL/GenBank/DDBJ whole genome shotgun (WGS) entry which is preliminary data.</text>
</comment>
<protein>
    <submittedName>
        <fullName evidence="3">Uncharacterized protein</fullName>
    </submittedName>
</protein>
<keyword evidence="4" id="KW-1185">Reference proteome</keyword>
<dbReference type="InterPro" id="IPR032675">
    <property type="entry name" value="LRR_dom_sf"/>
</dbReference>
<keyword evidence="2" id="KW-0677">Repeat</keyword>
<evidence type="ECO:0000313" key="4">
    <source>
        <dbReference type="Proteomes" id="UP001341840"/>
    </source>
</evidence>
<dbReference type="SUPFAM" id="SSF52058">
    <property type="entry name" value="L domain-like"/>
    <property type="match status" value="1"/>
</dbReference>
<dbReference type="Proteomes" id="UP001341840">
    <property type="component" value="Unassembled WGS sequence"/>
</dbReference>
<proteinExistence type="predicted"/>
<dbReference type="EMBL" id="JASCZI010151194">
    <property type="protein sequence ID" value="MED6170779.1"/>
    <property type="molecule type" value="Genomic_DNA"/>
</dbReference>
<dbReference type="Gene3D" id="3.80.10.10">
    <property type="entry name" value="Ribonuclease Inhibitor"/>
    <property type="match status" value="1"/>
</dbReference>
<keyword evidence="1" id="KW-0433">Leucine-rich repeat</keyword>
<dbReference type="InterPro" id="IPR050216">
    <property type="entry name" value="LRR_domain-containing"/>
</dbReference>
<reference evidence="3 4" key="1">
    <citation type="journal article" date="2023" name="Plants (Basel)">
        <title>Bridging the Gap: Combining Genomics and Transcriptomics Approaches to Understand Stylosanthes scabra, an Orphan Legume from the Brazilian Caatinga.</title>
        <authorList>
            <person name="Ferreira-Neto J.R.C."/>
            <person name="da Silva M.D."/>
            <person name="Binneck E."/>
            <person name="de Melo N.F."/>
            <person name="da Silva R.H."/>
            <person name="de Melo A.L.T.M."/>
            <person name="Pandolfi V."/>
            <person name="Bustamante F.O."/>
            <person name="Brasileiro-Vidal A.C."/>
            <person name="Benko-Iseppon A.M."/>
        </authorList>
    </citation>
    <scope>NUCLEOTIDE SEQUENCE [LARGE SCALE GENOMIC DNA]</scope>
    <source>
        <tissue evidence="3">Leaves</tissue>
    </source>
</reference>
<gene>
    <name evidence="3" type="ORF">PIB30_034355</name>
</gene>
<dbReference type="PANTHER" id="PTHR48051">
    <property type="match status" value="1"/>
</dbReference>
<evidence type="ECO:0000256" key="2">
    <source>
        <dbReference type="ARBA" id="ARBA00022737"/>
    </source>
</evidence>
<dbReference type="PANTHER" id="PTHR48051:SF1">
    <property type="entry name" value="RAS SUPPRESSOR PROTEIN 1"/>
    <property type="match status" value="1"/>
</dbReference>
<dbReference type="Pfam" id="PF13855">
    <property type="entry name" value="LRR_8"/>
    <property type="match status" value="1"/>
</dbReference>
<dbReference type="InterPro" id="IPR001611">
    <property type="entry name" value="Leu-rich_rpt"/>
</dbReference>
<evidence type="ECO:0000313" key="3">
    <source>
        <dbReference type="EMBL" id="MED6170779.1"/>
    </source>
</evidence>
<organism evidence="3 4">
    <name type="scientific">Stylosanthes scabra</name>
    <dbReference type="NCBI Taxonomy" id="79078"/>
    <lineage>
        <taxon>Eukaryota</taxon>
        <taxon>Viridiplantae</taxon>
        <taxon>Streptophyta</taxon>
        <taxon>Embryophyta</taxon>
        <taxon>Tracheophyta</taxon>
        <taxon>Spermatophyta</taxon>
        <taxon>Magnoliopsida</taxon>
        <taxon>eudicotyledons</taxon>
        <taxon>Gunneridae</taxon>
        <taxon>Pentapetalae</taxon>
        <taxon>rosids</taxon>
        <taxon>fabids</taxon>
        <taxon>Fabales</taxon>
        <taxon>Fabaceae</taxon>
        <taxon>Papilionoideae</taxon>
        <taxon>50 kb inversion clade</taxon>
        <taxon>dalbergioids sensu lato</taxon>
        <taxon>Dalbergieae</taxon>
        <taxon>Pterocarpus clade</taxon>
        <taxon>Stylosanthes</taxon>
    </lineage>
</organism>
<accession>A0ABU6VBG9</accession>
<evidence type="ECO:0000256" key="1">
    <source>
        <dbReference type="ARBA" id="ARBA00022614"/>
    </source>
</evidence>
<sequence>MSITSSLIPEALTFLDLGFCNLWEVPDDIGTLRGLERLNLQRNPFYSLPDTIGKLSRLAYLNLDHCFLLYSLPQLPFVNDYSSGGRYFKTISGSRNQRCGFDILFPEDVVPPGFFNNQFKGGSTIRIVDSDVDDNWIGFAFCIAFCLTTHAVVSGFQHDPLSTTLPSPLYLSFESEHAEETFCMPCHLDPVRYFSRYPTPDPRAVHVWIIYISRPHCHFLKTGANITFKASPNHIEIKNWGLRMVFKQDIEATKSDLQYLETPEMINPFYYSMNDPKIQLRDHKLVIENVHESSNSSTGPKFQLPYNWYVTEEEEQENMEAKAKEIISLILAFN</sequence>
<name>A0ABU6VBG9_9FABA</name>